<feature type="transmembrane region" description="Helical" evidence="10">
    <location>
        <begin position="20"/>
        <end position="42"/>
    </location>
</feature>
<keyword evidence="12" id="KW-1185">Reference proteome</keyword>
<dbReference type="CDD" id="cd11072">
    <property type="entry name" value="CYP71-like"/>
    <property type="match status" value="1"/>
</dbReference>
<keyword evidence="10" id="KW-0812">Transmembrane</keyword>
<evidence type="ECO:0000256" key="3">
    <source>
        <dbReference type="ARBA" id="ARBA00022617"/>
    </source>
</evidence>
<dbReference type="InterPro" id="IPR036396">
    <property type="entry name" value="Cyt_P450_sf"/>
</dbReference>
<keyword evidence="3 8" id="KW-0349">Heme</keyword>
<keyword evidence="10" id="KW-0472">Membrane</keyword>
<comment type="caution">
    <text evidence="11">The sequence shown here is derived from an EMBL/GenBank/DDBJ whole genome shotgun (WGS) entry which is preliminary data.</text>
</comment>
<evidence type="ECO:0000313" key="11">
    <source>
        <dbReference type="EMBL" id="MCL7031221.1"/>
    </source>
</evidence>
<dbReference type="FunFam" id="1.10.630.10:FF:000011">
    <property type="entry name" value="Cytochrome P450 83B1"/>
    <property type="match status" value="1"/>
</dbReference>
<comment type="cofactor">
    <cofactor evidence="1 8">
        <name>heme</name>
        <dbReference type="ChEBI" id="CHEBI:30413"/>
    </cofactor>
</comment>
<proteinExistence type="inferred from homology"/>
<accession>A0AA41V573</accession>
<evidence type="ECO:0000256" key="7">
    <source>
        <dbReference type="ARBA" id="ARBA00023033"/>
    </source>
</evidence>
<evidence type="ECO:0000256" key="5">
    <source>
        <dbReference type="ARBA" id="ARBA00023002"/>
    </source>
</evidence>
<evidence type="ECO:0008006" key="13">
    <source>
        <dbReference type="Google" id="ProtNLM"/>
    </source>
</evidence>
<evidence type="ECO:0000256" key="2">
    <source>
        <dbReference type="ARBA" id="ARBA00010617"/>
    </source>
</evidence>
<dbReference type="Proteomes" id="UP001177140">
    <property type="component" value="Unassembled WGS sequence"/>
</dbReference>
<evidence type="ECO:0000313" key="12">
    <source>
        <dbReference type="Proteomes" id="UP001177140"/>
    </source>
</evidence>
<evidence type="ECO:0000256" key="4">
    <source>
        <dbReference type="ARBA" id="ARBA00022723"/>
    </source>
</evidence>
<dbReference type="PANTHER" id="PTHR47955:SF19">
    <property type="entry name" value="CYTOCHROME P450 71A9-LIKE ISOFORM X1"/>
    <property type="match status" value="1"/>
</dbReference>
<dbReference type="GO" id="GO:0016705">
    <property type="term" value="F:oxidoreductase activity, acting on paired donors, with incorporation or reduction of molecular oxygen"/>
    <property type="evidence" value="ECO:0007669"/>
    <property type="project" value="InterPro"/>
</dbReference>
<evidence type="ECO:0000256" key="10">
    <source>
        <dbReference type="SAM" id="Phobius"/>
    </source>
</evidence>
<dbReference type="GO" id="GO:0004497">
    <property type="term" value="F:monooxygenase activity"/>
    <property type="evidence" value="ECO:0007669"/>
    <property type="project" value="UniProtKB-KW"/>
</dbReference>
<dbReference type="SUPFAM" id="SSF48264">
    <property type="entry name" value="Cytochrome P450"/>
    <property type="match status" value="1"/>
</dbReference>
<reference evidence="11" key="1">
    <citation type="submission" date="2022-03" db="EMBL/GenBank/DDBJ databases">
        <title>A functionally conserved STORR gene fusion in Papaver species that diverged 16.8 million years ago.</title>
        <authorList>
            <person name="Catania T."/>
        </authorList>
    </citation>
    <scope>NUCLEOTIDE SEQUENCE</scope>
    <source>
        <strain evidence="11">S-191538</strain>
    </source>
</reference>
<keyword evidence="4 8" id="KW-0479">Metal-binding</keyword>
<dbReference type="InterPro" id="IPR001128">
    <property type="entry name" value="Cyt_P450"/>
</dbReference>
<evidence type="ECO:0000256" key="9">
    <source>
        <dbReference type="RuleBase" id="RU000461"/>
    </source>
</evidence>
<dbReference type="Pfam" id="PF00067">
    <property type="entry name" value="p450"/>
    <property type="match status" value="1"/>
</dbReference>
<dbReference type="InterPro" id="IPR002401">
    <property type="entry name" value="Cyt_P450_E_grp-I"/>
</dbReference>
<dbReference type="PRINTS" id="PR00463">
    <property type="entry name" value="EP450I"/>
</dbReference>
<dbReference type="GO" id="GO:0005506">
    <property type="term" value="F:iron ion binding"/>
    <property type="evidence" value="ECO:0007669"/>
    <property type="project" value="InterPro"/>
</dbReference>
<keyword evidence="7 9" id="KW-0503">Monooxygenase</keyword>
<comment type="similarity">
    <text evidence="2 9">Belongs to the cytochrome P450 family.</text>
</comment>
<organism evidence="11 12">
    <name type="scientific">Papaver nudicaule</name>
    <name type="common">Iceland poppy</name>
    <dbReference type="NCBI Taxonomy" id="74823"/>
    <lineage>
        <taxon>Eukaryota</taxon>
        <taxon>Viridiplantae</taxon>
        <taxon>Streptophyta</taxon>
        <taxon>Embryophyta</taxon>
        <taxon>Tracheophyta</taxon>
        <taxon>Spermatophyta</taxon>
        <taxon>Magnoliopsida</taxon>
        <taxon>Ranunculales</taxon>
        <taxon>Papaveraceae</taxon>
        <taxon>Papaveroideae</taxon>
        <taxon>Papaver</taxon>
    </lineage>
</organism>
<feature type="binding site" description="axial binding residue" evidence="8">
    <location>
        <position position="468"/>
    </location>
    <ligand>
        <name>heme</name>
        <dbReference type="ChEBI" id="CHEBI:30413"/>
    </ligand>
    <ligandPart>
        <name>Fe</name>
        <dbReference type="ChEBI" id="CHEBI:18248"/>
    </ligandPart>
</feature>
<evidence type="ECO:0000256" key="1">
    <source>
        <dbReference type="ARBA" id="ARBA00001971"/>
    </source>
</evidence>
<dbReference type="PRINTS" id="PR00385">
    <property type="entry name" value="P450"/>
</dbReference>
<name>A0AA41V573_PAPNU</name>
<dbReference type="AlphaFoldDB" id="A0AA41V573"/>
<dbReference type="EMBL" id="JAJJMA010109953">
    <property type="protein sequence ID" value="MCL7031221.1"/>
    <property type="molecule type" value="Genomic_DNA"/>
</dbReference>
<dbReference type="InterPro" id="IPR017972">
    <property type="entry name" value="Cyt_P450_CS"/>
</dbReference>
<dbReference type="PANTHER" id="PTHR47955">
    <property type="entry name" value="CYTOCHROME P450 FAMILY 71 PROTEIN"/>
    <property type="match status" value="1"/>
</dbReference>
<dbReference type="PROSITE" id="PS00086">
    <property type="entry name" value="CYTOCHROME_P450"/>
    <property type="match status" value="1"/>
</dbReference>
<keyword evidence="6 8" id="KW-0408">Iron</keyword>
<keyword evidence="5 9" id="KW-0560">Oxidoreductase</keyword>
<keyword evidence="10" id="KW-1133">Transmembrane helix</keyword>
<dbReference type="Gene3D" id="1.10.630.10">
    <property type="entry name" value="Cytochrome P450"/>
    <property type="match status" value="1"/>
</dbReference>
<evidence type="ECO:0000256" key="6">
    <source>
        <dbReference type="ARBA" id="ARBA00023004"/>
    </source>
</evidence>
<evidence type="ECO:0000256" key="8">
    <source>
        <dbReference type="PIRSR" id="PIRSR602401-1"/>
    </source>
</evidence>
<sequence>MTSIHFFLVQNLGSTVRSHYYFYYHFMILLLVFMITFLVVLFKQQRRNAKWILPPGPRRLPVIGNLHQLGSDLLHVSLEKLSKQYGPLMYLQLGSIPTLVVSSAEMAKEIMKTHDLVFSNRPTLYAAKKLFYGCSDIGFATYGEYWREARKIAILELLSAKRVLSYRAVREEEVALAIELIRQSSSSFVPVNLSEILLCLLNNIVCRVAFSVKYFSVQGEGDNNSKTKFNLMLQETGNLIAGFSTADLFPWMGWIHKFDGLDTRLEKNYRQFDEFFNKVIEAHLNTSKSRKPDVEDFVDVLLRVQEDTSQSIRLTTNQMKGIIKDVFVAGTDTSAAALVWTMTELIRNPIIMKRVQEEVRTETGTKDMVEESDLHKLSYTKLVIKEALRLHPPVPLLLPRETREKCTIDGYDIPMKTTVLINAKAISTDPKYWKEPDEFRPERFLDSNIDYKGQDFELIPFGGGRRGCPGINFSAVLVELVLANLLHSFDWKLPSGMTVKQVDMNEAFGLVMHKKIPLCLVADNRK</sequence>
<protein>
    <recommendedName>
        <fullName evidence="13">Cytochrome P450</fullName>
    </recommendedName>
</protein>
<dbReference type="GO" id="GO:0033075">
    <property type="term" value="P:isoquinoline alkaloid biosynthetic process"/>
    <property type="evidence" value="ECO:0007669"/>
    <property type="project" value="UniProtKB-ARBA"/>
</dbReference>
<dbReference type="GO" id="GO:0020037">
    <property type="term" value="F:heme binding"/>
    <property type="evidence" value="ECO:0007669"/>
    <property type="project" value="InterPro"/>
</dbReference>
<gene>
    <name evidence="11" type="ORF">MKW94_010292</name>
</gene>